<feature type="domain" description="BPTI/Kunitz inhibitor" evidence="19">
    <location>
        <begin position="1425"/>
        <end position="1475"/>
    </location>
</feature>
<dbReference type="SMART" id="SM00211">
    <property type="entry name" value="TY"/>
    <property type="match status" value="10"/>
</dbReference>
<feature type="disulfide bond" evidence="16">
    <location>
        <begin position="1323"/>
        <end position="1330"/>
    </location>
</feature>
<dbReference type="GO" id="GO:0030198">
    <property type="term" value="P:extracellular matrix organization"/>
    <property type="evidence" value="ECO:0007669"/>
    <property type="project" value="InterPro"/>
</dbReference>
<dbReference type="Gene3D" id="4.10.410.10">
    <property type="entry name" value="Pancreatic trypsin inhibitor Kunitz domain"/>
    <property type="match status" value="10"/>
</dbReference>
<evidence type="ECO:0000259" key="20">
    <source>
        <dbReference type="PROSITE" id="PS50835"/>
    </source>
</evidence>
<dbReference type="FunFam" id="2.60.120.830:FF:000001">
    <property type="entry name" value="A disintegrin and metalloproteinase with thrombospondin motifs 1"/>
    <property type="match status" value="1"/>
</dbReference>
<keyword evidence="4" id="KW-0272">Extracellular matrix</keyword>
<evidence type="ECO:0000256" key="7">
    <source>
        <dbReference type="ARBA" id="ARBA00022737"/>
    </source>
</evidence>
<dbReference type="InterPro" id="IPR000716">
    <property type="entry name" value="Thyroglobulin_1"/>
</dbReference>
<dbReference type="InterPro" id="IPR007110">
    <property type="entry name" value="Ig-like_dom"/>
</dbReference>
<feature type="chain" id="PRO_5034310889" description="Papilin" evidence="18">
    <location>
        <begin position="32"/>
        <end position="2572"/>
    </location>
</feature>
<dbReference type="PROSITE" id="PS50092">
    <property type="entry name" value="TSP1"/>
    <property type="match status" value="7"/>
</dbReference>
<feature type="domain" description="BPTI/Kunitz inhibitor" evidence="19">
    <location>
        <begin position="880"/>
        <end position="930"/>
    </location>
</feature>
<feature type="domain" description="Ig-like" evidence="20">
    <location>
        <begin position="2344"/>
        <end position="2427"/>
    </location>
</feature>
<evidence type="ECO:0000256" key="17">
    <source>
        <dbReference type="SAM" id="MobiDB-lite"/>
    </source>
</evidence>
<feature type="domain" description="BPTI/Kunitz inhibitor" evidence="19">
    <location>
        <begin position="1008"/>
        <end position="1058"/>
    </location>
</feature>
<dbReference type="InterPro" id="IPR010909">
    <property type="entry name" value="PLAC"/>
</dbReference>
<dbReference type="GO" id="GO:0005604">
    <property type="term" value="C:basement membrane"/>
    <property type="evidence" value="ECO:0007669"/>
    <property type="project" value="UniProtKB-ARBA"/>
</dbReference>
<feature type="domain" description="Thyroglobulin type-1" evidence="22">
    <location>
        <begin position="2116"/>
        <end position="2182"/>
    </location>
</feature>
<dbReference type="SUPFAM" id="SSF82895">
    <property type="entry name" value="TSP-1 type 1 repeat"/>
    <property type="match status" value="7"/>
</dbReference>
<dbReference type="SMART" id="SM00131">
    <property type="entry name" value="KU"/>
    <property type="match status" value="10"/>
</dbReference>
<feature type="disulfide bond" evidence="16">
    <location>
        <begin position="2150"/>
        <end position="2157"/>
    </location>
</feature>
<dbReference type="GeneID" id="110981571"/>
<evidence type="ECO:0000256" key="12">
    <source>
        <dbReference type="ARBA" id="ARBA00023319"/>
    </source>
</evidence>
<feature type="compositionally biased region" description="Low complexity" evidence="17">
    <location>
        <begin position="1505"/>
        <end position="1526"/>
    </location>
</feature>
<feature type="disulfide bond" evidence="16">
    <location>
        <begin position="1765"/>
        <end position="1772"/>
    </location>
</feature>
<dbReference type="Pfam" id="PF08686">
    <property type="entry name" value="PLAC"/>
    <property type="match status" value="1"/>
</dbReference>
<evidence type="ECO:0000256" key="16">
    <source>
        <dbReference type="PROSITE-ProRule" id="PRU00500"/>
    </source>
</evidence>
<reference evidence="24" key="1">
    <citation type="submission" date="2025-08" db="UniProtKB">
        <authorList>
            <consortium name="RefSeq"/>
        </authorList>
    </citation>
    <scope>IDENTIFICATION</scope>
</reference>
<gene>
    <name evidence="24" type="primary">LOC110981571</name>
</gene>
<dbReference type="InterPro" id="IPR013098">
    <property type="entry name" value="Ig_I-set"/>
</dbReference>
<organism evidence="23 24">
    <name type="scientific">Acanthaster planci</name>
    <name type="common">Crown-of-thorns starfish</name>
    <dbReference type="NCBI Taxonomy" id="133434"/>
    <lineage>
        <taxon>Eukaryota</taxon>
        <taxon>Metazoa</taxon>
        <taxon>Echinodermata</taxon>
        <taxon>Eleutherozoa</taxon>
        <taxon>Asterozoa</taxon>
        <taxon>Asteroidea</taxon>
        <taxon>Valvatacea</taxon>
        <taxon>Valvatida</taxon>
        <taxon>Acanthasteridae</taxon>
        <taxon>Acanthaster</taxon>
    </lineage>
</organism>
<evidence type="ECO:0000256" key="14">
    <source>
        <dbReference type="ARBA" id="ARBA00074534"/>
    </source>
</evidence>
<feature type="domain" description="Thyroglobulin type-1" evidence="22">
    <location>
        <begin position="1213"/>
        <end position="1279"/>
    </location>
</feature>
<dbReference type="InterPro" id="IPR013783">
    <property type="entry name" value="Ig-like_fold"/>
</dbReference>
<keyword evidence="5" id="KW-0646">Protease inhibitor</keyword>
<keyword evidence="7" id="KW-0677">Repeat</keyword>
<dbReference type="InterPro" id="IPR036383">
    <property type="entry name" value="TSP1_rpt_sf"/>
</dbReference>
<dbReference type="SUPFAM" id="SSF57610">
    <property type="entry name" value="Thyroglobulin type-1 domain"/>
    <property type="match status" value="10"/>
</dbReference>
<dbReference type="PROSITE" id="PS00280">
    <property type="entry name" value="BPTI_KUNITZ_1"/>
    <property type="match status" value="9"/>
</dbReference>
<feature type="compositionally biased region" description="Low complexity" evidence="17">
    <location>
        <begin position="710"/>
        <end position="725"/>
    </location>
</feature>
<feature type="domain" description="BPTI/Kunitz inhibitor" evidence="19">
    <location>
        <begin position="950"/>
        <end position="1000"/>
    </location>
</feature>
<dbReference type="InterPro" id="IPR010294">
    <property type="entry name" value="ADAMTS_spacer1"/>
</dbReference>
<dbReference type="FunFam" id="2.60.40.10:FF:000107">
    <property type="entry name" value="Myosin, light chain kinase a"/>
    <property type="match status" value="1"/>
</dbReference>
<dbReference type="PROSITE" id="PS51162">
    <property type="entry name" value="THYROGLOBULIN_1_2"/>
    <property type="match status" value="10"/>
</dbReference>
<feature type="domain" description="Thyroglobulin type-1" evidence="22">
    <location>
        <begin position="1286"/>
        <end position="1354"/>
    </location>
</feature>
<evidence type="ECO:0000256" key="15">
    <source>
        <dbReference type="PIRSR" id="PIRSR613273-3"/>
    </source>
</evidence>
<feature type="domain" description="BPTI/Kunitz inhibitor" evidence="19">
    <location>
        <begin position="2055"/>
        <end position="2105"/>
    </location>
</feature>
<dbReference type="InterPro" id="IPR036880">
    <property type="entry name" value="Kunitz_BPTI_sf"/>
</dbReference>
<dbReference type="PRINTS" id="PR00759">
    <property type="entry name" value="BASICPTASE"/>
</dbReference>
<keyword evidence="8" id="KW-0722">Serine protease inhibitor</keyword>
<dbReference type="SUPFAM" id="SSF57362">
    <property type="entry name" value="BPTI-like"/>
    <property type="match status" value="10"/>
</dbReference>
<feature type="disulfide bond" evidence="15">
    <location>
        <begin position="60"/>
        <end position="97"/>
    </location>
</feature>
<dbReference type="RefSeq" id="XP_022094920.1">
    <property type="nucleotide sequence ID" value="XM_022239228.1"/>
</dbReference>
<dbReference type="OrthoDB" id="5950222at2759"/>
<accession>A0A8B7YR36</accession>
<dbReference type="InterPro" id="IPR036857">
    <property type="entry name" value="Thyroglobulin_1_sf"/>
</dbReference>
<keyword evidence="6 18" id="KW-0732">Signal</keyword>
<evidence type="ECO:0000256" key="4">
    <source>
        <dbReference type="ARBA" id="ARBA00022530"/>
    </source>
</evidence>
<evidence type="ECO:0000259" key="19">
    <source>
        <dbReference type="PROSITE" id="PS50279"/>
    </source>
</evidence>
<comment type="caution">
    <text evidence="16">Lacks conserved residue(s) required for the propagation of feature annotation.</text>
</comment>
<feature type="disulfide bond" evidence="15">
    <location>
        <begin position="71"/>
        <end position="82"/>
    </location>
</feature>
<evidence type="ECO:0000256" key="3">
    <source>
        <dbReference type="ARBA" id="ARBA00022525"/>
    </source>
</evidence>
<feature type="disulfide bond" evidence="16">
    <location>
        <begin position="2020"/>
        <end position="2027"/>
    </location>
</feature>
<evidence type="ECO:0000256" key="2">
    <source>
        <dbReference type="ARBA" id="ARBA00022473"/>
    </source>
</evidence>
<name>A0A8B7YR36_ACAPL</name>
<dbReference type="Gene3D" id="2.20.100.10">
    <property type="entry name" value="Thrombospondin type-1 (TSP1) repeat"/>
    <property type="match status" value="7"/>
</dbReference>
<keyword evidence="12" id="KW-0393">Immunoglobulin domain</keyword>
<dbReference type="SMART" id="SM00409">
    <property type="entry name" value="IG"/>
    <property type="match status" value="3"/>
</dbReference>
<dbReference type="OMA" id="IVMLVQD"/>
<dbReference type="InterPro" id="IPR036179">
    <property type="entry name" value="Ig-like_dom_sf"/>
</dbReference>
<keyword evidence="10 15" id="KW-1015">Disulfide bond</keyword>
<dbReference type="InterPro" id="IPR013273">
    <property type="entry name" value="ADAMTS/ADAMTS-like"/>
</dbReference>
<feature type="domain" description="BPTI/Kunitz inhibitor" evidence="19">
    <location>
        <begin position="1800"/>
        <end position="1850"/>
    </location>
</feature>
<evidence type="ECO:0000256" key="10">
    <source>
        <dbReference type="ARBA" id="ARBA00023157"/>
    </source>
</evidence>
<dbReference type="PROSITE" id="PS00484">
    <property type="entry name" value="THYROGLOBULIN_1_1"/>
    <property type="match status" value="7"/>
</dbReference>
<evidence type="ECO:0000256" key="11">
    <source>
        <dbReference type="ARBA" id="ARBA00023180"/>
    </source>
</evidence>
<dbReference type="Pfam" id="PF00086">
    <property type="entry name" value="Thyroglobulin_1"/>
    <property type="match status" value="10"/>
</dbReference>
<dbReference type="GO" id="GO:0048019">
    <property type="term" value="F:receptor antagonist activity"/>
    <property type="evidence" value="ECO:0007669"/>
    <property type="project" value="TreeGrafter"/>
</dbReference>
<comment type="subcellular location">
    <subcellularLocation>
        <location evidence="1">Secreted</location>
        <location evidence="1">Extracellular space</location>
        <location evidence="1">Extracellular matrix</location>
    </subcellularLocation>
</comment>
<feature type="domain" description="Thyroglobulin type-1" evidence="22">
    <location>
        <begin position="1140"/>
        <end position="1208"/>
    </location>
</feature>
<evidence type="ECO:0000256" key="13">
    <source>
        <dbReference type="ARBA" id="ARBA00061693"/>
    </source>
</evidence>
<keyword evidence="3" id="KW-0964">Secreted</keyword>
<dbReference type="Pfam" id="PF00090">
    <property type="entry name" value="TSP_1"/>
    <property type="match status" value="1"/>
</dbReference>
<dbReference type="Pfam" id="PF00014">
    <property type="entry name" value="Kunitz_BPTI"/>
    <property type="match status" value="10"/>
</dbReference>
<dbReference type="Pfam" id="PF07679">
    <property type="entry name" value="I-set"/>
    <property type="match status" value="3"/>
</dbReference>
<feature type="domain" description="Thyroglobulin type-1" evidence="22">
    <location>
        <begin position="1063"/>
        <end position="1132"/>
    </location>
</feature>
<dbReference type="GO" id="GO:0007179">
    <property type="term" value="P:transforming growth factor beta receptor signaling pathway"/>
    <property type="evidence" value="ECO:0007669"/>
    <property type="project" value="TreeGrafter"/>
</dbReference>
<dbReference type="SMART" id="SM00209">
    <property type="entry name" value="TSP1"/>
    <property type="match status" value="7"/>
</dbReference>
<dbReference type="FunFam" id="4.10.410.10:FF:000020">
    <property type="entry name" value="Collagen, type VI, alpha 3"/>
    <property type="match status" value="6"/>
</dbReference>
<evidence type="ECO:0000256" key="9">
    <source>
        <dbReference type="ARBA" id="ARBA00022974"/>
    </source>
</evidence>
<feature type="signal peptide" evidence="18">
    <location>
        <begin position="1"/>
        <end position="31"/>
    </location>
</feature>
<dbReference type="InterPro" id="IPR000884">
    <property type="entry name" value="TSP1_rpt"/>
</dbReference>
<dbReference type="GO" id="GO:0050431">
    <property type="term" value="F:transforming growth factor beta binding"/>
    <property type="evidence" value="ECO:0007669"/>
    <property type="project" value="TreeGrafter"/>
</dbReference>
<dbReference type="InterPro" id="IPR003599">
    <property type="entry name" value="Ig_sub"/>
</dbReference>
<dbReference type="KEGG" id="aplc:110981571"/>
<evidence type="ECO:0000256" key="5">
    <source>
        <dbReference type="ARBA" id="ARBA00022690"/>
    </source>
</evidence>
<feature type="disulfide bond" evidence="16">
    <location>
        <begin position="1642"/>
        <end position="1649"/>
    </location>
</feature>
<feature type="domain" description="BPTI/Kunitz inhibitor" evidence="19">
    <location>
        <begin position="1929"/>
        <end position="1979"/>
    </location>
</feature>
<sequence length="2572" mass="281068">MRSSLESTLLLTVAALLMATVLLPSPPYVTALPRSARQAPVAEDTWGPWSSEWSPCSRSCGGGVSYQERRCITTRPGAKPTCMGPAFNYRSCNIQDCPEGAQDFREEQCSKYNTKEFLGNFYNWVPYLGADNKCELNCMPKGKNFYYRLAEKVVDGTRCEADKLDVCVNGECMKVGCDNMLGSDAREDICRECNGNGSSCKTISGAFGRKKLPFGYNDILVLPAGAVNIHVAEVQPSNNFLALRNANGQYYINGNFTIDFPQPFEVADTVVYYERKFGAPFYGAEALRALGPITEPLFVVLVTQERNHGVAYNYSVPLDSEGAKPDTYSWLFSDFTPCTRTCGGGYQLRDVWCARSSDFVRVPEYLCDPALKPAGNHSCNMVPCPPSWLAGEWSPCSTSCGLGQQVRLVYCEQVMHGDRAEIIHDSFCENGLLEDKPSYQQHCFSAPCPEWTAGNWSQCSVTCGRGVQTRAVSCSSGEEVLADSQCLADIRPNSQQVCHMGPCEDVQWLVSQWSDCSDQCGDGVQTRQVHCMGPSGTIYAEDVCDGNLRPATTQRCSSRQACHPLWHASRWTECSTDCGQGLRIRNVFCAHFVNGEWEATSDGACNATIKLSTSEVCDNGPCVGAVWLTGSWEKCSAKCEGGQRARQIMCFKDGTSLDSSHCDASNRPIEQEICNTQPCDGSEEDCNRSTYGCCEDGVTEATGPDQEGCPTSETEAPTSAPSTTTGPTCASSTFGCCADGINAASGPDGEGCQEEKETCEQPYDTGPCYAFELKWFFDIEYQRCVNFWYGGCEGNANRFDSEKECQSVCTIQQEPMTQEEMCSLPPEVGPCKKSIESYYFNPETGQCESFTYGGCHGNMNKFRTPEECDIKCGTLNKDPCTLPLEHGNCFETHLRWFYNIRTQQCEQFNYTGCLGNPNRFEDAASCEERCGVVDRVPDQPETTGVVVDVCGLPKEHGPCRESILQWYYDTERNSCQQFIYGGCLGNANRFDSRVTCSQACISYGAEQCSLPIEPGPCFGYFPTWGYNATVGACQPFVYGGCQGNDNRFDTQDACDHACGPKAITKCRRSRNYATYVAQGRLGAFIPQCTLEGHFEAMQCHGSTGHCWCVDMNGREINGSRRAPGIHVQRPDCEAFQPRTLTTCQRHLKQVQGKNGQAPPGRYVPQCTEAGEYETVQCYGSTGYCWCVNVNGEEIDGTRRGPGMGSPNCDGGAQGPCPSLALQLQAGQATNDYQPVCTPDGLFVRVQCDGVPQCLCVNETTGEVLKVLNEVPLDGDFDACNDAHQEPTRCQQHRNSVLATEEPTGHIRYVPECNEAGDYREIQCYGNTGHCWCVNDNGEEIDGTRKRPGEGVPDCTVKDCHAAREEASSSGRIGHYIPQCTEEGLYTPTQCHGGTGYCWCVDENGEELTGTRRGPGDEPVNCEDVCSLPKVTGPCRGYFPVFGYDAMMGSCDKFIYGGCQGNANRFQTREACLIACTDYQPQPTTVLPPYTTQSVSPTESPDERSTVSSPTSSPPVSSTAETPSTAPSAPPRAPSTPSVASTAAPRVTASSSPASRSTTTAPSTTTPASTTLSVDPTAAVTERQSPSPLPDSTGSGQPSTTPQTTTLISSMCEIQRKEALANTLPGVFIPQCQEDGSFVPKQCYELIGQCWCVHQDGVEQGGTRALINEPLDCQDICSMPEFRGQCPDNIQKWYFNTEAGVCETFTYSGCQGNLNQFDDQATCEQTCVTPEPTSCPEKRKTALARGLLGEFVPQCTEDGLYASKQCHSSIGHCWCVDEEGMELGATRRGPGEEMLDCDDACSLPKFSGPCKGSSAMWYYDVITERCKPFNYGGCQGNGNRFETEAECQTTCYIPEVTGRPPTTCEIQREEALTSPRLDAFIPQCTSDGAFEARQCYDLISQCWCVNENGEAQGGTRTRRGQVPLDCNDKCSFPKFVGPCRGNFPKWFYNMETMSCEEFTYGGCGGNMNQFNSQEECQQACLPQGPEMQSCQMQREEALANVRPGQYVPRCTEDGWFMPQQCHESTGQCWCVTETGMEQGETRREPGMPLLDCEDVCSFPQATGPCLGYFAMWYYDTEEQACRRFIYGGCQGNGNRFESRAECEQSCVVQVTTTSEPVSLCLVTRQNAQSQNVIGNFIPQCTEEGLFVRRQCHGSTGYCWCVDEMTGEEIVTRVPKDPRARPDCDVYYRNDTVRIGEPSNTTQPTDRVTLSPSHPLGDEGCATSTFGCCPDGVTQASREDHLGCPGITPAMVEVAPSDSTVVLGGTLTIACRAQGSPTPTVTWHREDANVEDGRDSRISVSEDGTLVIEDVVEADSGLYVCRASNGVGQAAKVAVDVNVFTPVQIPETSQLSVRAKEGDVVELHCRATGNPKPVVTWERGVVFLPDNDPRMSQLEDDTLRIENVELGDSGNYVCTGRNMFGTVQKKTITLTVEAEVHIVNIPYDVTAEVGATVRLACGSTGSPKPTTRWTVNNVGLPPMDRFELLPTGDLIINGLRSTDGGTYTCTAANGISSESASATVTVQGAAVDPNCQDNVRYANCRVVLRANFCHRKPYDTYCCATCKDSQVRGRRRRR</sequence>
<keyword evidence="23" id="KW-1185">Reference proteome</keyword>
<keyword evidence="9" id="KW-0654">Proteoglycan</keyword>
<evidence type="ECO:0000256" key="8">
    <source>
        <dbReference type="ARBA" id="ARBA00022900"/>
    </source>
</evidence>
<dbReference type="Pfam" id="PF05986">
    <property type="entry name" value="ADAMTS_spacer1"/>
    <property type="match status" value="1"/>
</dbReference>
<dbReference type="GO" id="GO:0005615">
    <property type="term" value="C:extracellular space"/>
    <property type="evidence" value="ECO:0007669"/>
    <property type="project" value="TreeGrafter"/>
</dbReference>
<dbReference type="Gene3D" id="2.60.120.830">
    <property type="match status" value="1"/>
</dbReference>
<feature type="disulfide bond" evidence="16">
    <location>
        <begin position="1099"/>
        <end position="1106"/>
    </location>
</feature>
<feature type="domain" description="Thyroglobulin type-1" evidence="22">
    <location>
        <begin position="1986"/>
        <end position="2055"/>
    </location>
</feature>
<feature type="disulfide bond" evidence="16">
    <location>
        <begin position="1177"/>
        <end position="1184"/>
    </location>
</feature>
<feature type="domain" description="Thyroglobulin type-1" evidence="22">
    <location>
        <begin position="1860"/>
        <end position="1925"/>
    </location>
</feature>
<dbReference type="InterPro" id="IPR020901">
    <property type="entry name" value="Prtase_inh_Kunz-CS"/>
</dbReference>
<dbReference type="PRINTS" id="PR01857">
    <property type="entry name" value="ADAMTSFAMILY"/>
</dbReference>
<feature type="compositionally biased region" description="Polar residues" evidence="17">
    <location>
        <begin position="1482"/>
        <end position="1498"/>
    </location>
</feature>
<dbReference type="InterPro" id="IPR003598">
    <property type="entry name" value="Ig_sub2"/>
</dbReference>
<dbReference type="Gene3D" id="2.60.40.10">
    <property type="entry name" value="Immunoglobulins"/>
    <property type="match status" value="3"/>
</dbReference>
<dbReference type="CDD" id="cd00191">
    <property type="entry name" value="TY"/>
    <property type="match status" value="9"/>
</dbReference>
<dbReference type="GO" id="GO:0004867">
    <property type="term" value="F:serine-type endopeptidase inhibitor activity"/>
    <property type="evidence" value="ECO:0007669"/>
    <property type="project" value="UniProtKB-KW"/>
</dbReference>
<evidence type="ECO:0000313" key="23">
    <source>
        <dbReference type="Proteomes" id="UP000694845"/>
    </source>
</evidence>
<feature type="domain" description="Thyroglobulin type-1" evidence="22">
    <location>
        <begin position="1731"/>
        <end position="1800"/>
    </location>
</feature>
<dbReference type="Gene3D" id="4.10.800.10">
    <property type="entry name" value="Thyroglobulin type-1"/>
    <property type="match status" value="10"/>
</dbReference>
<feature type="compositionally biased region" description="Polar residues" evidence="17">
    <location>
        <begin position="1581"/>
        <end position="1591"/>
    </location>
</feature>
<dbReference type="Pfam" id="PF19030">
    <property type="entry name" value="TSP1_ADAMTS"/>
    <property type="match status" value="6"/>
</dbReference>
<proteinExistence type="inferred from homology"/>
<feature type="domain" description="Ig-like" evidence="20">
    <location>
        <begin position="2247"/>
        <end position="2332"/>
    </location>
</feature>
<feature type="disulfide bond" evidence="15">
    <location>
        <begin position="56"/>
        <end position="92"/>
    </location>
</feature>
<dbReference type="Proteomes" id="UP000694845">
    <property type="component" value="Unplaced"/>
</dbReference>
<dbReference type="CDD" id="cd00109">
    <property type="entry name" value="Kunitz-type"/>
    <property type="match status" value="9"/>
</dbReference>
<evidence type="ECO:0000313" key="24">
    <source>
        <dbReference type="RefSeq" id="XP_022094920.1"/>
    </source>
</evidence>
<feature type="domain" description="Thyroglobulin type-1" evidence="22">
    <location>
        <begin position="1356"/>
        <end position="1421"/>
    </location>
</feature>
<dbReference type="FunFam" id="2.20.100.10:FF:000005">
    <property type="entry name" value="ADAM metallopeptidase with thrombospondin type 1 motif 9"/>
    <property type="match status" value="3"/>
</dbReference>
<dbReference type="PROSITE" id="PS50900">
    <property type="entry name" value="PLAC"/>
    <property type="match status" value="1"/>
</dbReference>
<dbReference type="SUPFAM" id="SSF48726">
    <property type="entry name" value="Immunoglobulin"/>
    <property type="match status" value="3"/>
</dbReference>
<keyword evidence="2" id="KW-0217">Developmental protein</keyword>
<feature type="disulfide bond" evidence="16">
    <location>
        <begin position="1390"/>
        <end position="1397"/>
    </location>
</feature>
<feature type="region of interest" description="Disordered" evidence="17">
    <location>
        <begin position="702"/>
        <end position="725"/>
    </location>
</feature>
<dbReference type="PANTHER" id="PTHR45938">
    <property type="entry name" value="ACP24A4-RELATED"/>
    <property type="match status" value="1"/>
</dbReference>
<feature type="domain" description="BPTI/Kunitz inhibitor" evidence="19">
    <location>
        <begin position="822"/>
        <end position="872"/>
    </location>
</feature>
<evidence type="ECO:0000259" key="21">
    <source>
        <dbReference type="PROSITE" id="PS50900"/>
    </source>
</evidence>
<dbReference type="PROSITE" id="PS50835">
    <property type="entry name" value="IG_LIKE"/>
    <property type="match status" value="3"/>
</dbReference>
<feature type="compositionally biased region" description="Low complexity" evidence="17">
    <location>
        <begin position="1534"/>
        <end position="1570"/>
    </location>
</feature>
<evidence type="ECO:0000256" key="1">
    <source>
        <dbReference type="ARBA" id="ARBA00004498"/>
    </source>
</evidence>
<feature type="domain" description="Thyroglobulin type-1" evidence="22">
    <location>
        <begin position="1608"/>
        <end position="1672"/>
    </location>
</feature>
<dbReference type="InterPro" id="IPR002223">
    <property type="entry name" value="Kunitz_BPTI"/>
</dbReference>
<feature type="domain" description="BPTI/Kunitz inhibitor" evidence="19">
    <location>
        <begin position="759"/>
        <end position="809"/>
    </location>
</feature>
<feature type="compositionally biased region" description="Low complexity" evidence="17">
    <location>
        <begin position="1592"/>
        <end position="1603"/>
    </location>
</feature>
<feature type="disulfide bond" evidence="16">
    <location>
        <begin position="1894"/>
        <end position="1901"/>
    </location>
</feature>
<evidence type="ECO:0000256" key="6">
    <source>
        <dbReference type="ARBA" id="ARBA00022729"/>
    </source>
</evidence>
<comment type="similarity">
    <text evidence="13">Belongs to the papilin family.</text>
</comment>
<evidence type="ECO:0000259" key="22">
    <source>
        <dbReference type="PROSITE" id="PS51162"/>
    </source>
</evidence>
<feature type="domain" description="BPTI/Kunitz inhibitor" evidence="19">
    <location>
        <begin position="1676"/>
        <end position="1726"/>
    </location>
</feature>
<evidence type="ECO:0000256" key="18">
    <source>
        <dbReference type="SAM" id="SignalP"/>
    </source>
</evidence>
<feature type="domain" description="PLAC" evidence="21">
    <location>
        <begin position="2525"/>
        <end position="2564"/>
    </location>
</feature>
<keyword evidence="11" id="KW-0325">Glycoprotein</keyword>
<feature type="region of interest" description="Disordered" evidence="17">
    <location>
        <begin position="1482"/>
        <end position="1603"/>
    </location>
</feature>
<dbReference type="SMART" id="SM00408">
    <property type="entry name" value="IGc2"/>
    <property type="match status" value="3"/>
</dbReference>
<dbReference type="PANTHER" id="PTHR45938:SF11">
    <property type="entry name" value="WAP, KAZAL, IMMUNOGLOBULIN, KUNITZ AND NTR DOMAIN-CONTAINING PROTEIN 2-LIKE"/>
    <property type="match status" value="1"/>
</dbReference>
<dbReference type="PROSITE" id="PS50279">
    <property type="entry name" value="BPTI_KUNITZ_2"/>
    <property type="match status" value="10"/>
</dbReference>
<feature type="domain" description="Ig-like" evidence="20">
    <location>
        <begin position="2432"/>
        <end position="2519"/>
    </location>
</feature>
<dbReference type="FunFam" id="4.10.410.10:FF:000017">
    <property type="entry name" value="papilin isoform X2"/>
    <property type="match status" value="1"/>
</dbReference>
<protein>
    <recommendedName>
        <fullName evidence="14">Papilin</fullName>
    </recommendedName>
</protein>